<dbReference type="Proteomes" id="UP001141552">
    <property type="component" value="Unassembled WGS sequence"/>
</dbReference>
<keyword evidence="3" id="KW-0012">Acyltransferase</keyword>
<proteinExistence type="inferred from homology"/>
<sequence>MAFLATWASISRGDLEGIVPPALSEASQFFPPKPSSPQDHLSLTESLWFAEGNYITKRFVFDAKAIALLKEKAGNGNPEAKISRIVTLSCFIWKCCMSATKALPSAHPKPSILVEAVNLRLRTKPPMSDGSIGNNFWWTGAIAQPMDEKSTELYKLVDSLNEAIAVHDNDTTSESNSKNHPTFQEIFRNLNWTYEWLVSSLDAHQLSTLKFPKPFSRH</sequence>
<gene>
    <name evidence="4" type="ORF">Tsubulata_023384</name>
</gene>
<protein>
    <submittedName>
        <fullName evidence="4">Uncharacterized protein</fullName>
    </submittedName>
</protein>
<dbReference type="OrthoDB" id="671439at2759"/>
<keyword evidence="5" id="KW-1185">Reference proteome</keyword>
<name>A0A9Q0J3G4_9ROSI</name>
<organism evidence="4 5">
    <name type="scientific">Turnera subulata</name>
    <dbReference type="NCBI Taxonomy" id="218843"/>
    <lineage>
        <taxon>Eukaryota</taxon>
        <taxon>Viridiplantae</taxon>
        <taxon>Streptophyta</taxon>
        <taxon>Embryophyta</taxon>
        <taxon>Tracheophyta</taxon>
        <taxon>Spermatophyta</taxon>
        <taxon>Magnoliopsida</taxon>
        <taxon>eudicotyledons</taxon>
        <taxon>Gunneridae</taxon>
        <taxon>Pentapetalae</taxon>
        <taxon>rosids</taxon>
        <taxon>fabids</taxon>
        <taxon>Malpighiales</taxon>
        <taxon>Passifloraceae</taxon>
        <taxon>Turnera</taxon>
    </lineage>
</organism>
<evidence type="ECO:0000256" key="2">
    <source>
        <dbReference type="ARBA" id="ARBA00022679"/>
    </source>
</evidence>
<dbReference type="Pfam" id="PF02458">
    <property type="entry name" value="Transferase"/>
    <property type="match status" value="1"/>
</dbReference>
<dbReference type="AlphaFoldDB" id="A0A9Q0J3G4"/>
<accession>A0A9Q0J3G4</accession>
<dbReference type="InterPro" id="IPR023213">
    <property type="entry name" value="CAT-like_dom_sf"/>
</dbReference>
<evidence type="ECO:0000313" key="4">
    <source>
        <dbReference type="EMBL" id="KAJ4826697.1"/>
    </source>
</evidence>
<dbReference type="EMBL" id="JAKUCV010006604">
    <property type="protein sequence ID" value="KAJ4826697.1"/>
    <property type="molecule type" value="Genomic_DNA"/>
</dbReference>
<evidence type="ECO:0000313" key="5">
    <source>
        <dbReference type="Proteomes" id="UP001141552"/>
    </source>
</evidence>
<dbReference type="PANTHER" id="PTHR31623">
    <property type="entry name" value="F21J9.9"/>
    <property type="match status" value="1"/>
</dbReference>
<comment type="caution">
    <text evidence="4">The sequence shown here is derived from an EMBL/GenBank/DDBJ whole genome shotgun (WGS) entry which is preliminary data.</text>
</comment>
<dbReference type="GO" id="GO:0016746">
    <property type="term" value="F:acyltransferase activity"/>
    <property type="evidence" value="ECO:0007669"/>
    <property type="project" value="UniProtKB-KW"/>
</dbReference>
<reference evidence="4" key="2">
    <citation type="journal article" date="2023" name="Plants (Basel)">
        <title>Annotation of the Turnera subulata (Passifloraceae) Draft Genome Reveals the S-Locus Evolved after the Divergence of Turneroideae from Passifloroideae in a Stepwise Manner.</title>
        <authorList>
            <person name="Henning P.M."/>
            <person name="Roalson E.H."/>
            <person name="Mir W."/>
            <person name="McCubbin A.G."/>
            <person name="Shore J.S."/>
        </authorList>
    </citation>
    <scope>NUCLEOTIDE SEQUENCE</scope>
    <source>
        <strain evidence="4">F60SS</strain>
    </source>
</reference>
<dbReference type="PANTHER" id="PTHR31623:SF20">
    <property type="entry name" value="VINORINE SYNTHASE-LIKE"/>
    <property type="match status" value="1"/>
</dbReference>
<keyword evidence="2" id="KW-0808">Transferase</keyword>
<reference evidence="4" key="1">
    <citation type="submission" date="2022-02" db="EMBL/GenBank/DDBJ databases">
        <authorList>
            <person name="Henning P.M."/>
            <person name="McCubbin A.G."/>
            <person name="Shore J.S."/>
        </authorList>
    </citation>
    <scope>NUCLEOTIDE SEQUENCE</scope>
    <source>
        <strain evidence="4">F60SS</strain>
        <tissue evidence="4">Leaves</tissue>
    </source>
</reference>
<evidence type="ECO:0000256" key="1">
    <source>
        <dbReference type="ARBA" id="ARBA00009861"/>
    </source>
</evidence>
<dbReference type="Gene3D" id="3.30.559.10">
    <property type="entry name" value="Chloramphenicol acetyltransferase-like domain"/>
    <property type="match status" value="1"/>
</dbReference>
<evidence type="ECO:0000256" key="3">
    <source>
        <dbReference type="ARBA" id="ARBA00023315"/>
    </source>
</evidence>
<comment type="similarity">
    <text evidence="1">Belongs to the plant acyltransferase family.</text>
</comment>